<proteinExistence type="predicted"/>
<dbReference type="Proteomes" id="UP001596506">
    <property type="component" value="Unassembled WGS sequence"/>
</dbReference>
<keyword evidence="5" id="KW-1185">Reference proteome</keyword>
<dbReference type="EMBL" id="JBHTBD010000014">
    <property type="protein sequence ID" value="MFC7296599.1"/>
    <property type="molecule type" value="Genomic_DNA"/>
</dbReference>
<keyword evidence="2" id="KW-0233">DNA recombination</keyword>
<dbReference type="RefSeq" id="WP_100690022.1">
    <property type="nucleotide sequence ID" value="NZ_JBHTBD010000014.1"/>
</dbReference>
<dbReference type="InterPro" id="IPR013762">
    <property type="entry name" value="Integrase-like_cat_sf"/>
</dbReference>
<evidence type="ECO:0000259" key="3">
    <source>
        <dbReference type="PROSITE" id="PS51898"/>
    </source>
</evidence>
<gene>
    <name evidence="4" type="ORF">ACFQQA_17915</name>
</gene>
<evidence type="ECO:0000256" key="2">
    <source>
        <dbReference type="ARBA" id="ARBA00023172"/>
    </source>
</evidence>
<feature type="domain" description="Tyr recombinase" evidence="3">
    <location>
        <begin position="107"/>
        <end position="316"/>
    </location>
</feature>
<protein>
    <submittedName>
        <fullName evidence="4">Tyrosine-type recombinase/integrase</fullName>
    </submittedName>
</protein>
<sequence length="329" mass="37894">MNTVSYQGPLAEYMEGLLQHKRALGFHYDTPARTLRHFDQFCITSHWTRPSLDESLVEGWNQKRPHEAHATWKGRIQVVRQLALYMARLGLPAYVTPVGRLPKGPRYVPHIFSAAELRAFFCQVDACAYCPEVPYRHLTMPLLFRLLYGCGLRVSEILHLRIADVDPDAGVLTIRDTKFHKDRLVPVTEGLQERLLRYFQQVHRFSGTNECVFWLADHHPLSVGNVYKNFRRFLWHAGISHGGWGKGPRVHDFRHTFAVHCLKGWVRDSKDLAAYLPLLKTYLGHYSFQDSAYYLRLTADLYPDITVRVEQSVGYVVPDIEGGSSDETD</sequence>
<dbReference type="Pfam" id="PF00589">
    <property type="entry name" value="Phage_integrase"/>
    <property type="match status" value="1"/>
</dbReference>
<evidence type="ECO:0000313" key="5">
    <source>
        <dbReference type="Proteomes" id="UP001596506"/>
    </source>
</evidence>
<accession>A0ABW2IZP8</accession>
<organism evidence="4 5">
    <name type="scientific">Marinobacter aromaticivorans</name>
    <dbReference type="NCBI Taxonomy" id="1494078"/>
    <lineage>
        <taxon>Bacteria</taxon>
        <taxon>Pseudomonadati</taxon>
        <taxon>Pseudomonadota</taxon>
        <taxon>Gammaproteobacteria</taxon>
        <taxon>Pseudomonadales</taxon>
        <taxon>Marinobacteraceae</taxon>
        <taxon>Marinobacter</taxon>
    </lineage>
</organism>
<dbReference type="PANTHER" id="PTHR30349:SF64">
    <property type="entry name" value="PROPHAGE INTEGRASE INTD-RELATED"/>
    <property type="match status" value="1"/>
</dbReference>
<dbReference type="PANTHER" id="PTHR30349">
    <property type="entry name" value="PHAGE INTEGRASE-RELATED"/>
    <property type="match status" value="1"/>
</dbReference>
<comment type="caution">
    <text evidence="4">The sequence shown here is derived from an EMBL/GenBank/DDBJ whole genome shotgun (WGS) entry which is preliminary data.</text>
</comment>
<dbReference type="InterPro" id="IPR011010">
    <property type="entry name" value="DNA_brk_join_enz"/>
</dbReference>
<dbReference type="PROSITE" id="PS51898">
    <property type="entry name" value="TYR_RECOMBINASE"/>
    <property type="match status" value="1"/>
</dbReference>
<dbReference type="InterPro" id="IPR050090">
    <property type="entry name" value="Tyrosine_recombinase_XerCD"/>
</dbReference>
<dbReference type="SUPFAM" id="SSF56349">
    <property type="entry name" value="DNA breaking-rejoining enzymes"/>
    <property type="match status" value="1"/>
</dbReference>
<evidence type="ECO:0000313" key="4">
    <source>
        <dbReference type="EMBL" id="MFC7296599.1"/>
    </source>
</evidence>
<dbReference type="InterPro" id="IPR002104">
    <property type="entry name" value="Integrase_catalytic"/>
</dbReference>
<reference evidence="5" key="1">
    <citation type="journal article" date="2019" name="Int. J. Syst. Evol. Microbiol.">
        <title>The Global Catalogue of Microorganisms (GCM) 10K type strain sequencing project: providing services to taxonomists for standard genome sequencing and annotation.</title>
        <authorList>
            <consortium name="The Broad Institute Genomics Platform"/>
            <consortium name="The Broad Institute Genome Sequencing Center for Infectious Disease"/>
            <person name="Wu L."/>
            <person name="Ma J."/>
        </authorList>
    </citation>
    <scope>NUCLEOTIDE SEQUENCE [LARGE SCALE GENOMIC DNA]</scope>
    <source>
        <strain evidence="5">CCUG 60559</strain>
    </source>
</reference>
<keyword evidence="1" id="KW-0229">DNA integration</keyword>
<name>A0ABW2IZP8_9GAMM</name>
<dbReference type="Gene3D" id="1.10.443.10">
    <property type="entry name" value="Intergrase catalytic core"/>
    <property type="match status" value="1"/>
</dbReference>
<evidence type="ECO:0000256" key="1">
    <source>
        <dbReference type="ARBA" id="ARBA00022908"/>
    </source>
</evidence>